<dbReference type="OrthoDB" id="6021021at2759"/>
<evidence type="ECO:0000256" key="3">
    <source>
        <dbReference type="ARBA" id="ARBA00022448"/>
    </source>
</evidence>
<evidence type="ECO:0000256" key="14">
    <source>
        <dbReference type="SAM" id="Phobius"/>
    </source>
</evidence>
<evidence type="ECO:0000313" key="16">
    <source>
        <dbReference type="Proteomes" id="UP000298663"/>
    </source>
</evidence>
<reference evidence="15 16" key="1">
    <citation type="journal article" date="2015" name="Genome Biol.">
        <title>Comparative genomics of Steinernema reveals deeply conserved gene regulatory networks.</title>
        <authorList>
            <person name="Dillman A.R."/>
            <person name="Macchietto M."/>
            <person name="Porter C.F."/>
            <person name="Rogers A."/>
            <person name="Williams B."/>
            <person name="Antoshechkin I."/>
            <person name="Lee M.M."/>
            <person name="Goodwin Z."/>
            <person name="Lu X."/>
            <person name="Lewis E.E."/>
            <person name="Goodrich-Blair H."/>
            <person name="Stock S.P."/>
            <person name="Adams B.J."/>
            <person name="Sternberg P.W."/>
            <person name="Mortazavi A."/>
        </authorList>
    </citation>
    <scope>NUCLEOTIDE SEQUENCE [LARGE SCALE GENOMIC DNA]</scope>
    <source>
        <strain evidence="15 16">ALL</strain>
    </source>
</reference>
<keyword evidence="16" id="KW-1185">Reference proteome</keyword>
<evidence type="ECO:0000313" key="15">
    <source>
        <dbReference type="EMBL" id="TMS36149.1"/>
    </source>
</evidence>
<comment type="similarity">
    <text evidence="2 13">Belongs to the amiloride-sensitive sodium channel (TC 1.A.6) family.</text>
</comment>
<keyword evidence="9 14" id="KW-0472">Membrane</keyword>
<dbReference type="AlphaFoldDB" id="A0A4U8UU09"/>
<evidence type="ECO:0000256" key="7">
    <source>
        <dbReference type="ARBA" id="ARBA00023053"/>
    </source>
</evidence>
<comment type="subcellular location">
    <subcellularLocation>
        <location evidence="1">Membrane</location>
        <topology evidence="1">Multi-pass membrane protein</topology>
    </subcellularLocation>
</comment>
<dbReference type="GO" id="GO:0016020">
    <property type="term" value="C:membrane"/>
    <property type="evidence" value="ECO:0007669"/>
    <property type="project" value="UniProtKB-SubCell"/>
</dbReference>
<evidence type="ECO:0000256" key="10">
    <source>
        <dbReference type="ARBA" id="ARBA00023180"/>
    </source>
</evidence>
<keyword evidence="8 13" id="KW-0406">Ion transport</keyword>
<evidence type="ECO:0000256" key="12">
    <source>
        <dbReference type="ARBA" id="ARBA00023303"/>
    </source>
</evidence>
<evidence type="ECO:0000256" key="5">
    <source>
        <dbReference type="ARBA" id="ARBA00022692"/>
    </source>
</evidence>
<name>A0A4U8UU09_STECR</name>
<evidence type="ECO:0000256" key="2">
    <source>
        <dbReference type="ARBA" id="ARBA00007193"/>
    </source>
</evidence>
<keyword evidence="4 13" id="KW-0894">Sodium channel</keyword>
<evidence type="ECO:0000256" key="8">
    <source>
        <dbReference type="ARBA" id="ARBA00023065"/>
    </source>
</evidence>
<proteinExistence type="inferred from homology"/>
<dbReference type="GO" id="GO:0005272">
    <property type="term" value="F:sodium channel activity"/>
    <property type="evidence" value="ECO:0007669"/>
    <property type="project" value="UniProtKB-KW"/>
</dbReference>
<keyword evidence="7" id="KW-0915">Sodium</keyword>
<dbReference type="InterPro" id="IPR001873">
    <property type="entry name" value="ENaC"/>
</dbReference>
<keyword evidence="5 13" id="KW-0812">Transmembrane</keyword>
<evidence type="ECO:0000256" key="13">
    <source>
        <dbReference type="RuleBase" id="RU000679"/>
    </source>
</evidence>
<evidence type="ECO:0000256" key="1">
    <source>
        <dbReference type="ARBA" id="ARBA00004141"/>
    </source>
</evidence>
<feature type="transmembrane region" description="Helical" evidence="14">
    <location>
        <begin position="65"/>
        <end position="91"/>
    </location>
</feature>
<evidence type="ECO:0000256" key="6">
    <source>
        <dbReference type="ARBA" id="ARBA00022989"/>
    </source>
</evidence>
<organism evidence="15 16">
    <name type="scientific">Steinernema carpocapsae</name>
    <name type="common">Entomopathogenic nematode</name>
    <dbReference type="NCBI Taxonomy" id="34508"/>
    <lineage>
        <taxon>Eukaryota</taxon>
        <taxon>Metazoa</taxon>
        <taxon>Ecdysozoa</taxon>
        <taxon>Nematoda</taxon>
        <taxon>Chromadorea</taxon>
        <taxon>Rhabditida</taxon>
        <taxon>Tylenchina</taxon>
        <taxon>Panagrolaimomorpha</taxon>
        <taxon>Strongyloidoidea</taxon>
        <taxon>Steinernematidae</taxon>
        <taxon>Steinernema</taxon>
    </lineage>
</organism>
<keyword evidence="6 14" id="KW-1133">Transmembrane helix</keyword>
<reference evidence="15 16" key="2">
    <citation type="journal article" date="2019" name="G3 (Bethesda)">
        <title>Hybrid Assembly of the Genome of the Entomopathogenic Nematode Steinernema carpocapsae Identifies the X-Chromosome.</title>
        <authorList>
            <person name="Serra L."/>
            <person name="Macchietto M."/>
            <person name="Macias-Munoz A."/>
            <person name="McGill C.J."/>
            <person name="Rodriguez I.M."/>
            <person name="Rodriguez B."/>
            <person name="Murad R."/>
            <person name="Mortazavi A."/>
        </authorList>
    </citation>
    <scope>NUCLEOTIDE SEQUENCE [LARGE SCALE GENOMIC DNA]</scope>
    <source>
        <strain evidence="15 16">ALL</strain>
    </source>
</reference>
<accession>A0A4U8UU09</accession>
<dbReference type="EMBL" id="AZBU02000001">
    <property type="protein sequence ID" value="TMS36149.1"/>
    <property type="molecule type" value="Genomic_DNA"/>
</dbReference>
<dbReference type="Proteomes" id="UP000298663">
    <property type="component" value="Chromosome X"/>
</dbReference>
<protein>
    <submittedName>
        <fullName evidence="15">Uncharacterized protein</fullName>
    </submittedName>
</protein>
<evidence type="ECO:0000256" key="9">
    <source>
        <dbReference type="ARBA" id="ARBA00023136"/>
    </source>
</evidence>
<comment type="caution">
    <text evidence="15">The sequence shown here is derived from an EMBL/GenBank/DDBJ whole genome shotgun (WGS) entry which is preliminary data.</text>
</comment>
<keyword evidence="10" id="KW-0325">Glycoprotein</keyword>
<evidence type="ECO:0000256" key="11">
    <source>
        <dbReference type="ARBA" id="ARBA00023201"/>
    </source>
</evidence>
<evidence type="ECO:0000256" key="4">
    <source>
        <dbReference type="ARBA" id="ARBA00022461"/>
    </source>
</evidence>
<dbReference type="STRING" id="34508.A0A4U8UU09"/>
<gene>
    <name evidence="15" type="ORF">L596_003391</name>
</gene>
<dbReference type="Pfam" id="PF00858">
    <property type="entry name" value="ASC"/>
    <property type="match status" value="1"/>
</dbReference>
<dbReference type="EMBL" id="CM016762">
    <property type="protein sequence ID" value="TMS36149.1"/>
    <property type="molecule type" value="Genomic_DNA"/>
</dbReference>
<keyword evidence="3 13" id="KW-0813">Transport</keyword>
<keyword evidence="11 13" id="KW-0739">Sodium transport</keyword>
<keyword evidence="12 13" id="KW-0407">Ion channel</keyword>
<sequence length="171" mass="19838">MPISNSEESLLSEQFDPDYEQLAQVEAKQRRIVLHVYDDESKEFTSLTTYHGMVRIYNSNTWPSLIFWCLVVVTCVTLFMIHSSILLHFYLSLPTFLQETVRVDNGTPFPAITICQRPSNVGFAEDKPICTDGLFLARSKSCGNEWTAFEEDYEVQHNKSFSLKRVLLEWR</sequence>